<dbReference type="InterPro" id="IPR006311">
    <property type="entry name" value="TAT_signal"/>
</dbReference>
<dbReference type="PANTHER" id="PTHR42928:SF5">
    <property type="entry name" value="BLR1237 PROTEIN"/>
    <property type="match status" value="1"/>
</dbReference>
<dbReference type="PIRSF" id="PIRSF017082">
    <property type="entry name" value="YflP"/>
    <property type="match status" value="1"/>
</dbReference>
<accession>A0A2C7AFF8</accession>
<gene>
    <name evidence="4" type="ORF">CR162_06710</name>
</gene>
<dbReference type="Gene3D" id="3.40.190.150">
    <property type="entry name" value="Bordetella uptake gene, domain 1"/>
    <property type="match status" value="1"/>
</dbReference>
<dbReference type="AlphaFoldDB" id="A0A2C7AFF8"/>
<evidence type="ECO:0000313" key="5">
    <source>
        <dbReference type="Proteomes" id="UP000223527"/>
    </source>
</evidence>
<protein>
    <submittedName>
        <fullName evidence="4">Transporter</fullName>
    </submittedName>
</protein>
<proteinExistence type="inferred from homology"/>
<reference evidence="4 5" key="1">
    <citation type="submission" date="2017-10" db="EMBL/GenBank/DDBJ databases">
        <authorList>
            <person name="Banno H."/>
            <person name="Chua N.-H."/>
        </authorList>
    </citation>
    <scope>NUCLEOTIDE SEQUENCE [LARGE SCALE GENOMIC DNA]</scope>
    <source>
        <strain evidence="4 5">YW11</strain>
    </source>
</reference>
<dbReference type="Pfam" id="PF03401">
    <property type="entry name" value="TctC"/>
    <property type="match status" value="1"/>
</dbReference>
<dbReference type="RefSeq" id="WP_099094763.1">
    <property type="nucleotide sequence ID" value="NZ_PDNU01000007.1"/>
</dbReference>
<dbReference type="SUPFAM" id="SSF53850">
    <property type="entry name" value="Periplasmic binding protein-like II"/>
    <property type="match status" value="1"/>
</dbReference>
<keyword evidence="3" id="KW-0732">Signal</keyword>
<evidence type="ECO:0000256" key="1">
    <source>
        <dbReference type="ARBA" id="ARBA00006987"/>
    </source>
</evidence>
<dbReference type="EMBL" id="PDNU01000007">
    <property type="protein sequence ID" value="PHK95804.1"/>
    <property type="molecule type" value="Genomic_DNA"/>
</dbReference>
<dbReference type="PROSITE" id="PS51318">
    <property type="entry name" value="TAT"/>
    <property type="match status" value="1"/>
</dbReference>
<sequence>MKRRAFLATGLATGLALAPPAAHAQGASAQGASAQGASAQGAPGQGALLQGGAPAWPERAVTILEGYPPGGVTDLASRAVAERMTRELGVPVVVENRPGGATSVAATAAARARPDGYTLVMGTTTLAINQTLQPGLTPRDPARELDPIGMVFRTPFILHVHPSIPARDVAELIAYAKANPGRLLFASPGTGAVSHLCLELFKARTGIDVVHVPYRGGAPAALDLRQGRVHAMFQVPQEAGATLRDGATRGLAVTAAAPLPDHPGLPPIGRTLPGFEVFFWQGLFGPAGLPGAVVERAAAALGAATRDPDIRARLAEQGVELVHGDAAMLRQALAADTERWGGLIREANIRLE</sequence>
<dbReference type="InterPro" id="IPR042100">
    <property type="entry name" value="Bug_dom1"/>
</dbReference>
<dbReference type="InterPro" id="IPR005064">
    <property type="entry name" value="BUG"/>
</dbReference>
<comment type="caution">
    <text evidence="4">The sequence shown here is derived from an EMBL/GenBank/DDBJ whole genome shotgun (WGS) entry which is preliminary data.</text>
</comment>
<comment type="similarity">
    <text evidence="1">Belongs to the UPF0065 (bug) family.</text>
</comment>
<dbReference type="Gene3D" id="3.40.190.10">
    <property type="entry name" value="Periplasmic binding protein-like II"/>
    <property type="match status" value="1"/>
</dbReference>
<dbReference type="Proteomes" id="UP000223527">
    <property type="component" value="Unassembled WGS sequence"/>
</dbReference>
<keyword evidence="5" id="KW-1185">Reference proteome</keyword>
<dbReference type="PANTHER" id="PTHR42928">
    <property type="entry name" value="TRICARBOXYLATE-BINDING PROTEIN"/>
    <property type="match status" value="1"/>
</dbReference>
<dbReference type="OrthoDB" id="7249444at2"/>
<evidence type="ECO:0000256" key="2">
    <source>
        <dbReference type="SAM" id="MobiDB-lite"/>
    </source>
</evidence>
<evidence type="ECO:0000256" key="3">
    <source>
        <dbReference type="SAM" id="SignalP"/>
    </source>
</evidence>
<organism evidence="4 5">
    <name type="scientific">Teichococcus rhizosphaerae</name>
    <dbReference type="NCBI Taxonomy" id="1335062"/>
    <lineage>
        <taxon>Bacteria</taxon>
        <taxon>Pseudomonadati</taxon>
        <taxon>Pseudomonadota</taxon>
        <taxon>Alphaproteobacteria</taxon>
        <taxon>Acetobacterales</taxon>
        <taxon>Roseomonadaceae</taxon>
        <taxon>Roseomonas</taxon>
    </lineage>
</organism>
<name>A0A2C7AFF8_9PROT</name>
<evidence type="ECO:0000313" key="4">
    <source>
        <dbReference type="EMBL" id="PHK95804.1"/>
    </source>
</evidence>
<feature type="signal peptide" evidence="3">
    <location>
        <begin position="1"/>
        <end position="24"/>
    </location>
</feature>
<feature type="region of interest" description="Disordered" evidence="2">
    <location>
        <begin position="33"/>
        <end position="52"/>
    </location>
</feature>
<feature type="chain" id="PRO_5013039113" evidence="3">
    <location>
        <begin position="25"/>
        <end position="352"/>
    </location>
</feature>